<feature type="compositionally biased region" description="Acidic residues" evidence="3">
    <location>
        <begin position="33"/>
        <end position="46"/>
    </location>
</feature>
<feature type="compositionally biased region" description="Low complexity" evidence="3">
    <location>
        <begin position="47"/>
        <end position="63"/>
    </location>
</feature>
<name>A0A498J4A8_MALDO</name>
<evidence type="ECO:0000313" key="4">
    <source>
        <dbReference type="EMBL" id="RXH88693.1"/>
    </source>
</evidence>
<reference evidence="4 5" key="1">
    <citation type="submission" date="2018-10" db="EMBL/GenBank/DDBJ databases">
        <title>A high-quality apple genome assembly.</title>
        <authorList>
            <person name="Hu J."/>
        </authorList>
    </citation>
    <scope>NUCLEOTIDE SEQUENCE [LARGE SCALE GENOMIC DNA]</scope>
    <source>
        <strain evidence="5">cv. HFTH1</strain>
        <tissue evidence="4">Young leaf</tissue>
    </source>
</reference>
<comment type="subcellular location">
    <subcellularLocation>
        <location evidence="1">Nucleus</location>
    </subcellularLocation>
</comment>
<feature type="region of interest" description="Disordered" evidence="3">
    <location>
        <begin position="164"/>
        <end position="200"/>
    </location>
</feature>
<organism evidence="4 5">
    <name type="scientific">Malus domestica</name>
    <name type="common">Apple</name>
    <name type="synonym">Pyrus malus</name>
    <dbReference type="NCBI Taxonomy" id="3750"/>
    <lineage>
        <taxon>Eukaryota</taxon>
        <taxon>Viridiplantae</taxon>
        <taxon>Streptophyta</taxon>
        <taxon>Embryophyta</taxon>
        <taxon>Tracheophyta</taxon>
        <taxon>Spermatophyta</taxon>
        <taxon>Magnoliopsida</taxon>
        <taxon>eudicotyledons</taxon>
        <taxon>Gunneridae</taxon>
        <taxon>Pentapetalae</taxon>
        <taxon>rosids</taxon>
        <taxon>fabids</taxon>
        <taxon>Rosales</taxon>
        <taxon>Rosaceae</taxon>
        <taxon>Amygdaloideae</taxon>
        <taxon>Maleae</taxon>
        <taxon>Malus</taxon>
    </lineage>
</organism>
<evidence type="ECO:0000256" key="3">
    <source>
        <dbReference type="SAM" id="MobiDB-lite"/>
    </source>
</evidence>
<feature type="compositionally biased region" description="Low complexity" evidence="3">
    <location>
        <begin position="170"/>
        <end position="183"/>
    </location>
</feature>
<keyword evidence="5" id="KW-1185">Reference proteome</keyword>
<evidence type="ECO:0008006" key="6">
    <source>
        <dbReference type="Google" id="ProtNLM"/>
    </source>
</evidence>
<dbReference type="AlphaFoldDB" id="A0A498J4A8"/>
<dbReference type="Proteomes" id="UP000290289">
    <property type="component" value="Chromosome 9"/>
</dbReference>
<feature type="region of interest" description="Disordered" evidence="3">
    <location>
        <begin position="33"/>
        <end position="65"/>
    </location>
</feature>
<dbReference type="GO" id="GO:0006950">
    <property type="term" value="P:response to stress"/>
    <property type="evidence" value="ECO:0007669"/>
    <property type="project" value="UniProtKB-ARBA"/>
</dbReference>
<proteinExistence type="predicted"/>
<protein>
    <recommendedName>
        <fullName evidence="6">Oxidative stress 3</fullName>
    </recommendedName>
</protein>
<sequence>MGAGREEQMLQAPCSITKYDNYTKREDSWVIMNEDDGHDDDRDDMYDTTSWTSISNRSSTSSSDLVDYAASSSTSSSCSSSLHSHGSLFDLSDLMAQLPIKKGLSKYFEGKCQSFTSFSKVKSVEDLVKKELPYNQRKALKASKSYGGGLGSYRPYTLPKAAISKSNKASTTSSFPTRSRSNSLGNNNATIPPIPIRKKF</sequence>
<dbReference type="InterPro" id="IPR051992">
    <property type="entry name" value="OxStress_Response_Reg"/>
</dbReference>
<evidence type="ECO:0000256" key="2">
    <source>
        <dbReference type="ARBA" id="ARBA00023242"/>
    </source>
</evidence>
<dbReference type="STRING" id="3750.A0A498J4A8"/>
<keyword evidence="2" id="KW-0539">Nucleus</keyword>
<accession>A0A498J4A8</accession>
<dbReference type="PANTHER" id="PTHR33172:SF104">
    <property type="entry name" value="OS02G0227100 PROTEIN"/>
    <property type="match status" value="1"/>
</dbReference>
<comment type="caution">
    <text evidence="4">The sequence shown here is derived from an EMBL/GenBank/DDBJ whole genome shotgun (WGS) entry which is preliminary data.</text>
</comment>
<gene>
    <name evidence="4" type="ORF">DVH24_000292</name>
</gene>
<evidence type="ECO:0000256" key="1">
    <source>
        <dbReference type="ARBA" id="ARBA00004123"/>
    </source>
</evidence>
<dbReference type="PANTHER" id="PTHR33172">
    <property type="entry name" value="OS08G0516900 PROTEIN"/>
    <property type="match status" value="1"/>
</dbReference>
<dbReference type="GO" id="GO:0005634">
    <property type="term" value="C:nucleus"/>
    <property type="evidence" value="ECO:0007669"/>
    <property type="project" value="UniProtKB-SubCell"/>
</dbReference>
<evidence type="ECO:0000313" key="5">
    <source>
        <dbReference type="Proteomes" id="UP000290289"/>
    </source>
</evidence>
<dbReference type="EMBL" id="RDQH01000335">
    <property type="protein sequence ID" value="RXH88693.1"/>
    <property type="molecule type" value="Genomic_DNA"/>
</dbReference>